<dbReference type="Gene3D" id="4.10.320.10">
    <property type="entry name" value="E3-binding domain"/>
    <property type="match status" value="1"/>
</dbReference>
<evidence type="ECO:0000259" key="3">
    <source>
        <dbReference type="Pfam" id="PF23359"/>
    </source>
</evidence>
<dbReference type="Gene3D" id="3.30.60.230">
    <property type="entry name" value="Lsr2, dimerization domain"/>
    <property type="match status" value="1"/>
</dbReference>
<accession>A0A5B0E7Z2</accession>
<dbReference type="Pfam" id="PF23359">
    <property type="entry name" value="Lsr2_DNA-bd"/>
    <property type="match status" value="1"/>
</dbReference>
<dbReference type="InterPro" id="IPR042261">
    <property type="entry name" value="Lsr2-like_dimerization"/>
</dbReference>
<gene>
    <name evidence="4" type="ORF">FQ154_17860</name>
</gene>
<comment type="caution">
    <text evidence="4">The sequence shown here is derived from an EMBL/GenBank/DDBJ whole genome shotgun (WGS) entry which is preliminary data.</text>
</comment>
<evidence type="ECO:0000313" key="5">
    <source>
        <dbReference type="Proteomes" id="UP000323856"/>
    </source>
</evidence>
<evidence type="ECO:0000313" key="4">
    <source>
        <dbReference type="EMBL" id="KAA0973569.1"/>
    </source>
</evidence>
<evidence type="ECO:0000259" key="2">
    <source>
        <dbReference type="Pfam" id="PF11774"/>
    </source>
</evidence>
<dbReference type="RefSeq" id="WP_007272984.1">
    <property type="nucleotide sequence ID" value="NZ_JBITUG010000032.1"/>
</dbReference>
<reference evidence="4 5" key="1">
    <citation type="submission" date="2019-07" db="EMBL/GenBank/DDBJ databases">
        <title>Analysis of the biochemical properties, biological activity and biotechnological potential of siderophores and biosurfactants produced by Antarctic psychrotolerant bacteria.</title>
        <authorList>
            <person name="Styczynski M."/>
            <person name="Krucon T."/>
            <person name="Decewicz P."/>
            <person name="Dziewit L."/>
        </authorList>
    </citation>
    <scope>NUCLEOTIDE SEQUENCE [LARGE SCALE GENOMIC DNA]</scope>
    <source>
        <strain evidence="4 5">ANT_H27</strain>
    </source>
</reference>
<dbReference type="GO" id="GO:0016746">
    <property type="term" value="F:acyltransferase activity"/>
    <property type="evidence" value="ECO:0007669"/>
    <property type="project" value="InterPro"/>
</dbReference>
<feature type="domain" description="Lsr2 dimerization" evidence="2">
    <location>
        <begin position="1"/>
        <end position="56"/>
    </location>
</feature>
<dbReference type="EMBL" id="VOBL01000024">
    <property type="protein sequence ID" value="KAA0973569.1"/>
    <property type="molecule type" value="Genomic_DNA"/>
</dbReference>
<dbReference type="InterPro" id="IPR036625">
    <property type="entry name" value="E3-bd_dom_sf"/>
</dbReference>
<keyword evidence="1" id="KW-0238">DNA-binding</keyword>
<dbReference type="InterPro" id="IPR055370">
    <property type="entry name" value="Lsr2_DNA-bd"/>
</dbReference>
<evidence type="ECO:0000256" key="1">
    <source>
        <dbReference type="ARBA" id="ARBA00023125"/>
    </source>
</evidence>
<dbReference type="Proteomes" id="UP000323856">
    <property type="component" value="Unassembled WGS sequence"/>
</dbReference>
<dbReference type="AlphaFoldDB" id="A0A5B0E7Z2"/>
<organism evidence="4 5">
    <name type="scientific">Paeniglutamicibacter gangotriensis</name>
    <dbReference type="NCBI Taxonomy" id="254787"/>
    <lineage>
        <taxon>Bacteria</taxon>
        <taxon>Bacillati</taxon>
        <taxon>Actinomycetota</taxon>
        <taxon>Actinomycetes</taxon>
        <taxon>Micrococcales</taxon>
        <taxon>Micrococcaceae</taxon>
        <taxon>Paeniglutamicibacter</taxon>
    </lineage>
</organism>
<feature type="domain" description="Lsr2 DNA-binding" evidence="3">
    <location>
        <begin position="64"/>
        <end position="96"/>
    </location>
</feature>
<dbReference type="GO" id="GO:0003677">
    <property type="term" value="F:DNA binding"/>
    <property type="evidence" value="ECO:0007669"/>
    <property type="project" value="UniProtKB-KW"/>
</dbReference>
<name>A0A5B0E7Z2_9MICC</name>
<sequence>MARQVQIALIDDIDGSEATESIVFGIGGQHYEIDLNEKNAEAFHAAFKPYIKVARTSKQFTPKEAPAIRSWAKENNIKVNARGRLQADVISAYHAAMAKKSRSKSK</sequence>
<dbReference type="OrthoDB" id="4113332at2"/>
<dbReference type="Pfam" id="PF11774">
    <property type="entry name" value="Lsr2"/>
    <property type="match status" value="1"/>
</dbReference>
<protein>
    <submittedName>
        <fullName evidence="4">Lsr2 family protein</fullName>
    </submittedName>
</protein>
<proteinExistence type="predicted"/>
<dbReference type="InterPro" id="IPR024412">
    <property type="entry name" value="Lsr2_dim_dom"/>
</dbReference>